<dbReference type="EMBL" id="CP116346">
    <property type="protein sequence ID" value="WIT13911.1"/>
    <property type="molecule type" value="Genomic_DNA"/>
</dbReference>
<keyword evidence="3" id="KW-1185">Reference proteome</keyword>
<gene>
    <name evidence="2" type="ORF">PFX98_09880</name>
</gene>
<dbReference type="RefSeq" id="WP_285235031.1">
    <property type="nucleotide sequence ID" value="NZ_CP116346.1"/>
</dbReference>
<dbReference type="Proteomes" id="UP001177769">
    <property type="component" value="Chromosome"/>
</dbReference>
<organism evidence="2 3">
    <name type="scientific">Paucibacter sediminis</name>
    <dbReference type="NCBI Taxonomy" id="3019553"/>
    <lineage>
        <taxon>Bacteria</taxon>
        <taxon>Pseudomonadati</taxon>
        <taxon>Pseudomonadota</taxon>
        <taxon>Betaproteobacteria</taxon>
        <taxon>Burkholderiales</taxon>
        <taxon>Sphaerotilaceae</taxon>
        <taxon>Roseateles</taxon>
    </lineage>
</organism>
<sequence length="169" mass="19241">MSIQLRPATEQDQALLQRIYASTRLAELALTNWDEAQCREFTGMQFEAQQRYYAEQYPRALCQIIELDHQPVGRLWVDRRPHTLHVLDISLLEAARGRGVGGHCLRALIAEAEAQGLQVSIYVELQNPARRLYERLGFRADGAPHGVHQHMIRHSPVALSSHPQESQPC</sequence>
<reference evidence="2" key="1">
    <citation type="submission" date="2023-01" db="EMBL/GenBank/DDBJ databases">
        <title>Whole genome sequence of Paucibacter sp. S2-9 isolated from pond sediment.</title>
        <authorList>
            <person name="Jung J.Y."/>
        </authorList>
    </citation>
    <scope>NUCLEOTIDE SEQUENCE</scope>
    <source>
        <strain evidence="2">S2-9</strain>
    </source>
</reference>
<dbReference type="KEGG" id="pais:PFX98_09880"/>
<accession>A0AA95SS13</accession>
<dbReference type="AlphaFoldDB" id="A0AA95SS13"/>
<dbReference type="SUPFAM" id="SSF55729">
    <property type="entry name" value="Acyl-CoA N-acyltransferases (Nat)"/>
    <property type="match status" value="1"/>
</dbReference>
<feature type="domain" description="N-acetyltransferase" evidence="1">
    <location>
        <begin position="3"/>
        <end position="156"/>
    </location>
</feature>
<dbReference type="Gene3D" id="3.40.630.30">
    <property type="match status" value="1"/>
</dbReference>
<dbReference type="CDD" id="cd04301">
    <property type="entry name" value="NAT_SF"/>
    <property type="match status" value="1"/>
</dbReference>
<name>A0AA95SS13_9BURK</name>
<evidence type="ECO:0000313" key="2">
    <source>
        <dbReference type="EMBL" id="WIT13911.1"/>
    </source>
</evidence>
<dbReference type="Pfam" id="PF00583">
    <property type="entry name" value="Acetyltransf_1"/>
    <property type="match status" value="1"/>
</dbReference>
<dbReference type="PROSITE" id="PS51186">
    <property type="entry name" value="GNAT"/>
    <property type="match status" value="1"/>
</dbReference>
<protein>
    <submittedName>
        <fullName evidence="2">GNAT family N-acetyltransferase</fullName>
    </submittedName>
</protein>
<dbReference type="InterPro" id="IPR016181">
    <property type="entry name" value="Acyl_CoA_acyltransferase"/>
</dbReference>
<dbReference type="InterPro" id="IPR000182">
    <property type="entry name" value="GNAT_dom"/>
</dbReference>
<dbReference type="GO" id="GO:0016747">
    <property type="term" value="F:acyltransferase activity, transferring groups other than amino-acyl groups"/>
    <property type="evidence" value="ECO:0007669"/>
    <property type="project" value="InterPro"/>
</dbReference>
<proteinExistence type="predicted"/>
<evidence type="ECO:0000259" key="1">
    <source>
        <dbReference type="PROSITE" id="PS51186"/>
    </source>
</evidence>
<evidence type="ECO:0000313" key="3">
    <source>
        <dbReference type="Proteomes" id="UP001177769"/>
    </source>
</evidence>